<dbReference type="EMBL" id="PUHR01000021">
    <property type="protein sequence ID" value="KAG0670595.1"/>
    <property type="molecule type" value="Genomic_DNA"/>
</dbReference>
<protein>
    <recommendedName>
        <fullName evidence="1">Dienelactone hydrolase domain-containing protein</fullName>
    </recommendedName>
</protein>
<organism evidence="2 3">
    <name type="scientific">Maudiozyma exigua</name>
    <name type="common">Yeast</name>
    <name type="synonym">Kazachstania exigua</name>
    <dbReference type="NCBI Taxonomy" id="34358"/>
    <lineage>
        <taxon>Eukaryota</taxon>
        <taxon>Fungi</taxon>
        <taxon>Dikarya</taxon>
        <taxon>Ascomycota</taxon>
        <taxon>Saccharomycotina</taxon>
        <taxon>Saccharomycetes</taxon>
        <taxon>Saccharomycetales</taxon>
        <taxon>Saccharomycetaceae</taxon>
        <taxon>Maudiozyma</taxon>
    </lineage>
</organism>
<proteinExistence type="predicted"/>
<dbReference type="AlphaFoldDB" id="A0A9P6WDX7"/>
<dbReference type="Proteomes" id="UP000750334">
    <property type="component" value="Unassembled WGS sequence"/>
</dbReference>
<sequence length="299" mass="33605">MGSELQLQLPWHQQKPSSIKDYSPNNMLITESYQDVQTKDGTTLRVYIYSPTIKGYPKAKFPGVIVYSEIYQVTGPVKRFAQRIASEGYVVVAPAIYHNFIGPEPLPYDVPGTDKGNQFKIEKPLESYDEDNKICCDVLYGLPNFDGKKIGATGMCLGGHLAFRALLDKRVTCATCFFPTDIHLKSLGLGKNDDSLERVSKEVSKDQEMILIFGTLDTHVSPEGRDLIRSTLRNSGVRFTFLEVLDAQHAFIRDEFSKGRFDAAITASCLGFLFEQFNRKLKIDLGEFVDDNKPVEHVC</sequence>
<keyword evidence="3" id="KW-1185">Reference proteome</keyword>
<dbReference type="Pfam" id="PF01738">
    <property type="entry name" value="DLH"/>
    <property type="match status" value="1"/>
</dbReference>
<name>A0A9P6WDX7_MAUEX</name>
<dbReference type="InterPro" id="IPR002925">
    <property type="entry name" value="Dienelactn_hydro"/>
</dbReference>
<evidence type="ECO:0000313" key="2">
    <source>
        <dbReference type="EMBL" id="KAG0670595.1"/>
    </source>
</evidence>
<dbReference type="Gene3D" id="3.40.50.1820">
    <property type="entry name" value="alpha/beta hydrolase"/>
    <property type="match status" value="1"/>
</dbReference>
<evidence type="ECO:0000313" key="3">
    <source>
        <dbReference type="Proteomes" id="UP000750334"/>
    </source>
</evidence>
<dbReference type="GO" id="GO:0016787">
    <property type="term" value="F:hydrolase activity"/>
    <property type="evidence" value="ECO:0007669"/>
    <property type="project" value="InterPro"/>
</dbReference>
<dbReference type="PANTHER" id="PTHR47562:SF2">
    <property type="entry name" value="CARBOXYMETHYLENEBUTENOLIDASE-RELATED"/>
    <property type="match status" value="1"/>
</dbReference>
<dbReference type="PANTHER" id="PTHR47562">
    <property type="match status" value="1"/>
</dbReference>
<reference evidence="2 3" key="1">
    <citation type="submission" date="2020-11" db="EMBL/GenBank/DDBJ databases">
        <title>Kefir isolates.</title>
        <authorList>
            <person name="Marcisauskas S."/>
            <person name="Kim Y."/>
            <person name="Blasche S."/>
        </authorList>
    </citation>
    <scope>NUCLEOTIDE SEQUENCE [LARGE SCALE GENOMIC DNA]</scope>
    <source>
        <strain evidence="2 3">OG2</strain>
    </source>
</reference>
<feature type="domain" description="Dienelactone hydrolase" evidence="1">
    <location>
        <begin position="57"/>
        <end position="257"/>
    </location>
</feature>
<evidence type="ECO:0000259" key="1">
    <source>
        <dbReference type="Pfam" id="PF01738"/>
    </source>
</evidence>
<gene>
    <name evidence="2" type="ORF">C6P45_002161</name>
</gene>
<dbReference type="InterPro" id="IPR029058">
    <property type="entry name" value="AB_hydrolase_fold"/>
</dbReference>
<accession>A0A9P6WDX7</accession>
<comment type="caution">
    <text evidence="2">The sequence shown here is derived from an EMBL/GenBank/DDBJ whole genome shotgun (WGS) entry which is preliminary data.</text>
</comment>
<dbReference type="OrthoDB" id="58297at2759"/>
<dbReference type="SUPFAM" id="SSF53474">
    <property type="entry name" value="alpha/beta-Hydrolases"/>
    <property type="match status" value="1"/>
</dbReference>